<dbReference type="GO" id="GO:0000028">
    <property type="term" value="P:ribosomal small subunit assembly"/>
    <property type="evidence" value="ECO:0007669"/>
    <property type="project" value="TreeGrafter"/>
</dbReference>
<comment type="caution">
    <text evidence="13">The sequence shown here is derived from an EMBL/GenBank/DDBJ whole genome shotgun (WGS) entry which is preliminary data.</text>
</comment>
<dbReference type="PANTHER" id="PTHR42698:SF1">
    <property type="entry name" value="GTPASE ERA, MITOCHONDRIAL"/>
    <property type="match status" value="1"/>
</dbReference>
<protein>
    <recommendedName>
        <fullName evidence="2 8">GTPase Era</fullName>
    </recommendedName>
</protein>
<comment type="function">
    <text evidence="8">An essential GTPase that binds both GDP and GTP, with rapid nucleotide exchange. Plays a role in 16S rRNA processing and 30S ribosomal subunit biogenesis and possibly also in cell cycle regulation and energy metabolism.</text>
</comment>
<dbReference type="InterPro" id="IPR005225">
    <property type="entry name" value="Small_GTP-bd"/>
</dbReference>
<evidence type="ECO:0000256" key="5">
    <source>
        <dbReference type="ARBA" id="ARBA00022741"/>
    </source>
</evidence>
<feature type="domain" description="Era-type G" evidence="12">
    <location>
        <begin position="1"/>
        <end position="167"/>
    </location>
</feature>
<feature type="region of interest" description="G1" evidence="9">
    <location>
        <begin position="8"/>
        <end position="15"/>
    </location>
</feature>
<proteinExistence type="inferred from homology"/>
<feature type="binding site" evidence="8">
    <location>
        <begin position="55"/>
        <end position="59"/>
    </location>
    <ligand>
        <name>GTP</name>
        <dbReference type="ChEBI" id="CHEBI:37565"/>
    </ligand>
</feature>
<comment type="subcellular location">
    <subcellularLocation>
        <location evidence="8">Cytoplasm</location>
    </subcellularLocation>
    <subcellularLocation>
        <location evidence="8">Cell membrane</location>
        <topology evidence="8">Peripheral membrane protein</topology>
    </subcellularLocation>
</comment>
<dbReference type="SUPFAM" id="SSF52540">
    <property type="entry name" value="P-loop containing nucleoside triphosphate hydrolases"/>
    <property type="match status" value="1"/>
</dbReference>
<evidence type="ECO:0000256" key="8">
    <source>
        <dbReference type="HAMAP-Rule" id="MF_00367"/>
    </source>
</evidence>
<dbReference type="EMBL" id="JAATLJ010000001">
    <property type="protein sequence ID" value="NIZ40625.1"/>
    <property type="molecule type" value="Genomic_DNA"/>
</dbReference>
<dbReference type="HAMAP" id="MF_00367">
    <property type="entry name" value="GTPase_Era"/>
    <property type="match status" value="1"/>
</dbReference>
<accession>A0A968G8R0</accession>
<dbReference type="NCBIfam" id="NF000908">
    <property type="entry name" value="PRK00089.1"/>
    <property type="match status" value="1"/>
</dbReference>
<feature type="region of interest" description="G5" evidence="9">
    <location>
        <begin position="146"/>
        <end position="148"/>
    </location>
</feature>
<feature type="region of interest" description="G4" evidence="9">
    <location>
        <begin position="117"/>
        <end position="120"/>
    </location>
</feature>
<dbReference type="PRINTS" id="PR00326">
    <property type="entry name" value="GTP1OBG"/>
</dbReference>
<sequence length="288" mass="32806">MGFVALIGRPSTGKSTFLNTLLHQSVAIVSATPQSTRQRIRGIYNSEHAQIIFTDTPGIHHSERRFNQHLLNQAKLGIEEADAVLYLIDVTRKPGEEEAFIISLLQDIHKPIWIALNKIDKRKSSFTAEYILFFNQLFPSVPLYKISAKENMGIAELTAAIIPSLPLGPRLYPNDMYTDQEPALRIAEIIRKHAIQSLKEEIPHALYVYAEDLEMKGSKLWTRIAIVVERESQKPIIIGKGGSNLQKIRIQSLKELSTIFPYKIELNLRVKVDKDWRTNENRLSQLLS</sequence>
<dbReference type="AlphaFoldDB" id="A0A968G8R0"/>
<dbReference type="GO" id="GO:0005829">
    <property type="term" value="C:cytosol"/>
    <property type="evidence" value="ECO:0007669"/>
    <property type="project" value="TreeGrafter"/>
</dbReference>
<name>A0A968G8R0_9SPIO</name>
<dbReference type="InterPro" id="IPR027417">
    <property type="entry name" value="P-loop_NTPase"/>
</dbReference>
<keyword evidence="4" id="KW-0997">Cell inner membrane</keyword>
<dbReference type="InterPro" id="IPR015946">
    <property type="entry name" value="KH_dom-like_a/b"/>
</dbReference>
<dbReference type="SUPFAM" id="SSF54814">
    <property type="entry name" value="Prokaryotic type KH domain (KH-domain type II)"/>
    <property type="match status" value="1"/>
</dbReference>
<dbReference type="Gene3D" id="3.40.50.300">
    <property type="entry name" value="P-loop containing nucleotide triphosphate hydrolases"/>
    <property type="match status" value="1"/>
</dbReference>
<keyword evidence="6 8" id="KW-0694">RNA-binding</keyword>
<dbReference type="InterPro" id="IPR009019">
    <property type="entry name" value="KH_sf_prok-type"/>
</dbReference>
<dbReference type="InterPro" id="IPR006073">
    <property type="entry name" value="GTP-bd"/>
</dbReference>
<feature type="binding site" evidence="8">
    <location>
        <begin position="8"/>
        <end position="15"/>
    </location>
    <ligand>
        <name>GTP</name>
        <dbReference type="ChEBI" id="CHEBI:37565"/>
    </ligand>
</feature>
<gene>
    <name evidence="8" type="primary">era</name>
    <name evidence="13" type="ORF">HCT14_03740</name>
</gene>
<evidence type="ECO:0000256" key="10">
    <source>
        <dbReference type="RuleBase" id="RU003761"/>
    </source>
</evidence>
<evidence type="ECO:0000256" key="7">
    <source>
        <dbReference type="ARBA" id="ARBA00023134"/>
    </source>
</evidence>
<dbReference type="PROSITE" id="PS51713">
    <property type="entry name" value="G_ERA"/>
    <property type="match status" value="1"/>
</dbReference>
<feature type="region of interest" description="G3" evidence="9">
    <location>
        <begin position="55"/>
        <end position="58"/>
    </location>
</feature>
<dbReference type="Pfam" id="PF07650">
    <property type="entry name" value="KH_2"/>
    <property type="match status" value="1"/>
</dbReference>
<dbReference type="GO" id="GO:0070181">
    <property type="term" value="F:small ribosomal subunit rRNA binding"/>
    <property type="evidence" value="ECO:0007669"/>
    <property type="project" value="UniProtKB-UniRule"/>
</dbReference>
<dbReference type="CDD" id="cd04163">
    <property type="entry name" value="Era"/>
    <property type="match status" value="1"/>
</dbReference>
<evidence type="ECO:0000313" key="14">
    <source>
        <dbReference type="Proteomes" id="UP000711995"/>
    </source>
</evidence>
<organism evidence="13 14">
    <name type="scientific">Entomospira entomophila</name>
    <dbReference type="NCBI Taxonomy" id="2719988"/>
    <lineage>
        <taxon>Bacteria</taxon>
        <taxon>Pseudomonadati</taxon>
        <taxon>Spirochaetota</taxon>
        <taxon>Spirochaetia</taxon>
        <taxon>Spirochaetales</taxon>
        <taxon>Spirochaetaceae</taxon>
        <taxon>Entomospira</taxon>
    </lineage>
</organism>
<dbReference type="GO" id="GO:0005886">
    <property type="term" value="C:plasma membrane"/>
    <property type="evidence" value="ECO:0007669"/>
    <property type="project" value="UniProtKB-SubCell"/>
</dbReference>
<dbReference type="InterPro" id="IPR030388">
    <property type="entry name" value="G_ERA_dom"/>
</dbReference>
<dbReference type="CDD" id="cd22534">
    <property type="entry name" value="KH-II_Era"/>
    <property type="match status" value="1"/>
</dbReference>
<keyword evidence="8" id="KW-0690">Ribosome biogenesis</keyword>
<keyword evidence="14" id="KW-1185">Reference proteome</keyword>
<feature type="region of interest" description="G2" evidence="9">
    <location>
        <begin position="34"/>
        <end position="38"/>
    </location>
</feature>
<evidence type="ECO:0000256" key="3">
    <source>
        <dbReference type="ARBA" id="ARBA00022475"/>
    </source>
</evidence>
<evidence type="ECO:0000256" key="4">
    <source>
        <dbReference type="ARBA" id="ARBA00022519"/>
    </source>
</evidence>
<dbReference type="GO" id="GO:0005525">
    <property type="term" value="F:GTP binding"/>
    <property type="evidence" value="ECO:0007669"/>
    <property type="project" value="UniProtKB-UniRule"/>
</dbReference>
<dbReference type="NCBIfam" id="TIGR00436">
    <property type="entry name" value="era"/>
    <property type="match status" value="1"/>
</dbReference>
<evidence type="ECO:0000313" key="13">
    <source>
        <dbReference type="EMBL" id="NIZ40625.1"/>
    </source>
</evidence>
<keyword evidence="8" id="KW-0963">Cytoplasm</keyword>
<reference evidence="13 14" key="1">
    <citation type="submission" date="2020-03" db="EMBL/GenBank/DDBJ databases">
        <title>Spirochaetal bacteria isolated from arthropods constitute a novel genus Entomospira genus novum within the order Spirochaetales.</title>
        <authorList>
            <person name="Grana-Miraglia L."/>
            <person name="Sikutova S."/>
            <person name="Fingerle V."/>
            <person name="Sing A."/>
            <person name="Castillo-Ramirez S."/>
            <person name="Margos G."/>
            <person name="Rudolf I."/>
        </authorList>
    </citation>
    <scope>NUCLEOTIDE SEQUENCE [LARGE SCALE GENOMIC DNA]</scope>
    <source>
        <strain evidence="13 14">BR193</strain>
    </source>
</reference>
<dbReference type="Gene3D" id="3.30.300.20">
    <property type="match status" value="1"/>
</dbReference>
<dbReference type="InterPro" id="IPR004044">
    <property type="entry name" value="KH_dom_type_2"/>
</dbReference>
<dbReference type="NCBIfam" id="TIGR00231">
    <property type="entry name" value="small_GTP"/>
    <property type="match status" value="1"/>
</dbReference>
<evidence type="ECO:0000256" key="6">
    <source>
        <dbReference type="ARBA" id="ARBA00022884"/>
    </source>
</evidence>
<keyword evidence="8" id="KW-0472">Membrane</keyword>
<keyword evidence="3 8" id="KW-1003">Cell membrane</keyword>
<feature type="domain" description="KH type-2" evidence="11">
    <location>
        <begin position="198"/>
        <end position="274"/>
    </location>
</feature>
<evidence type="ECO:0000256" key="9">
    <source>
        <dbReference type="PROSITE-ProRule" id="PRU01050"/>
    </source>
</evidence>
<dbReference type="Pfam" id="PF01926">
    <property type="entry name" value="MMR_HSR1"/>
    <property type="match status" value="1"/>
</dbReference>
<keyword evidence="7 8" id="KW-0342">GTP-binding</keyword>
<dbReference type="PANTHER" id="PTHR42698">
    <property type="entry name" value="GTPASE ERA"/>
    <property type="match status" value="1"/>
</dbReference>
<dbReference type="GO" id="GO:0003924">
    <property type="term" value="F:GTPase activity"/>
    <property type="evidence" value="ECO:0007669"/>
    <property type="project" value="UniProtKB-UniRule"/>
</dbReference>
<dbReference type="PROSITE" id="PS50823">
    <property type="entry name" value="KH_TYPE_2"/>
    <property type="match status" value="1"/>
</dbReference>
<evidence type="ECO:0000256" key="1">
    <source>
        <dbReference type="ARBA" id="ARBA00007921"/>
    </source>
</evidence>
<comment type="similarity">
    <text evidence="1 8 9 10">Belongs to the TRAFAC class TrmE-Era-EngA-EngB-Septin-like GTPase superfamily. Era GTPase family.</text>
</comment>
<keyword evidence="5 8" id="KW-0547">Nucleotide-binding</keyword>
<dbReference type="InterPro" id="IPR005662">
    <property type="entry name" value="GTPase_Era-like"/>
</dbReference>
<comment type="subunit">
    <text evidence="8">Monomer.</text>
</comment>
<dbReference type="Proteomes" id="UP000711995">
    <property type="component" value="Unassembled WGS sequence"/>
</dbReference>
<dbReference type="GO" id="GO:0043024">
    <property type="term" value="F:ribosomal small subunit binding"/>
    <property type="evidence" value="ECO:0007669"/>
    <property type="project" value="TreeGrafter"/>
</dbReference>
<evidence type="ECO:0000256" key="2">
    <source>
        <dbReference type="ARBA" id="ARBA00020484"/>
    </source>
</evidence>
<evidence type="ECO:0000259" key="11">
    <source>
        <dbReference type="PROSITE" id="PS50823"/>
    </source>
</evidence>
<feature type="binding site" evidence="8">
    <location>
        <begin position="117"/>
        <end position="120"/>
    </location>
    <ligand>
        <name>GTP</name>
        <dbReference type="ChEBI" id="CHEBI:37565"/>
    </ligand>
</feature>
<keyword evidence="8" id="KW-0699">rRNA-binding</keyword>
<evidence type="ECO:0000259" key="12">
    <source>
        <dbReference type="PROSITE" id="PS51713"/>
    </source>
</evidence>